<gene>
    <name evidence="6" type="primary">znuC_7</name>
    <name evidence="6" type="ORF">SDC9_27088</name>
</gene>
<dbReference type="PANTHER" id="PTHR42734">
    <property type="entry name" value="METAL TRANSPORT SYSTEM ATP-BINDING PROTEIN TM_0124-RELATED"/>
    <property type="match status" value="1"/>
</dbReference>
<evidence type="ECO:0000256" key="3">
    <source>
        <dbReference type="ARBA" id="ARBA00022741"/>
    </source>
</evidence>
<evidence type="ECO:0000256" key="2">
    <source>
        <dbReference type="ARBA" id="ARBA00022448"/>
    </source>
</evidence>
<dbReference type="EC" id="3.6.3.-" evidence="6"/>
<dbReference type="SUPFAM" id="SSF52540">
    <property type="entry name" value="P-loop containing nucleoside triphosphate hydrolases"/>
    <property type="match status" value="1"/>
</dbReference>
<reference evidence="6" key="1">
    <citation type="submission" date="2019-08" db="EMBL/GenBank/DDBJ databases">
        <authorList>
            <person name="Kucharzyk K."/>
            <person name="Murdoch R.W."/>
            <person name="Higgins S."/>
            <person name="Loffler F."/>
        </authorList>
    </citation>
    <scope>NUCLEOTIDE SEQUENCE</scope>
</reference>
<accession>A0A644UQH8</accession>
<dbReference type="Gene3D" id="3.40.50.300">
    <property type="entry name" value="P-loop containing nucleotide triphosphate hydrolases"/>
    <property type="match status" value="1"/>
</dbReference>
<proteinExistence type="inferred from homology"/>
<keyword evidence="6" id="KW-0378">Hydrolase</keyword>
<dbReference type="Pfam" id="PF00005">
    <property type="entry name" value="ABC_tran"/>
    <property type="match status" value="1"/>
</dbReference>
<feature type="domain" description="ABC transporter" evidence="5">
    <location>
        <begin position="5"/>
        <end position="233"/>
    </location>
</feature>
<protein>
    <submittedName>
        <fullName evidence="6">High-affinity zinc uptake system ATP-binding protein ZnuC</fullName>
        <ecNumber evidence="6">3.6.3.-</ecNumber>
    </submittedName>
</protein>
<evidence type="ECO:0000256" key="4">
    <source>
        <dbReference type="ARBA" id="ARBA00022840"/>
    </source>
</evidence>
<keyword evidence="3" id="KW-0547">Nucleotide-binding</keyword>
<comment type="caution">
    <text evidence="6">The sequence shown here is derived from an EMBL/GenBank/DDBJ whole genome shotgun (WGS) entry which is preliminary data.</text>
</comment>
<organism evidence="6">
    <name type="scientific">bioreactor metagenome</name>
    <dbReference type="NCBI Taxonomy" id="1076179"/>
    <lineage>
        <taxon>unclassified sequences</taxon>
        <taxon>metagenomes</taxon>
        <taxon>ecological metagenomes</taxon>
    </lineage>
</organism>
<evidence type="ECO:0000259" key="5">
    <source>
        <dbReference type="PROSITE" id="PS50893"/>
    </source>
</evidence>
<evidence type="ECO:0000256" key="1">
    <source>
        <dbReference type="ARBA" id="ARBA00005417"/>
    </source>
</evidence>
<dbReference type="InterPro" id="IPR050153">
    <property type="entry name" value="Metal_Ion_Import_ABC"/>
</dbReference>
<dbReference type="InterPro" id="IPR017871">
    <property type="entry name" value="ABC_transporter-like_CS"/>
</dbReference>
<dbReference type="EMBL" id="VSSQ01000146">
    <property type="protein sequence ID" value="MPL81174.1"/>
    <property type="molecule type" value="Genomic_DNA"/>
</dbReference>
<sequence>MQEIVEIRNASAGYSNEVVLHNVRLSIQEKDYIGVIGPNGGGKTTLVKLILRLIPPMQGEVIYYGGDQRNLIGYLPQVNKTDRSFPISVNEVVLSGLMSANAGLRRFTRSDKARAMEILEMMGIAHLRKKSIGELSGGQMQRAFLGRAIISEPRLLILDEPNTFVDNKFEHDLYELLSHLNEKMAIMMVSHDVGTITTYVKTIACVNRNLHYHRSNIITQSQLAAYNCPIQLITHGEVPHTVLGEHHHNHD</sequence>
<dbReference type="PROSITE" id="PS00211">
    <property type="entry name" value="ABC_TRANSPORTER_1"/>
    <property type="match status" value="1"/>
</dbReference>
<comment type="similarity">
    <text evidence="1">Belongs to the ABC transporter superfamily.</text>
</comment>
<evidence type="ECO:0000313" key="6">
    <source>
        <dbReference type="EMBL" id="MPL81174.1"/>
    </source>
</evidence>
<dbReference type="PANTHER" id="PTHR42734:SF17">
    <property type="entry name" value="METAL TRANSPORT SYSTEM ATP-BINDING PROTEIN TM_0124-RELATED"/>
    <property type="match status" value="1"/>
</dbReference>
<keyword evidence="2" id="KW-0813">Transport</keyword>
<name>A0A644UQH8_9ZZZZ</name>
<keyword evidence="4 6" id="KW-0067">ATP-binding</keyword>
<dbReference type="PROSITE" id="PS50893">
    <property type="entry name" value="ABC_TRANSPORTER_2"/>
    <property type="match status" value="1"/>
</dbReference>
<dbReference type="CDD" id="cd03235">
    <property type="entry name" value="ABC_Metallic_Cations"/>
    <property type="match status" value="1"/>
</dbReference>
<dbReference type="InterPro" id="IPR003593">
    <property type="entry name" value="AAA+_ATPase"/>
</dbReference>
<dbReference type="GO" id="GO:0005524">
    <property type="term" value="F:ATP binding"/>
    <property type="evidence" value="ECO:0007669"/>
    <property type="project" value="UniProtKB-KW"/>
</dbReference>
<dbReference type="SMART" id="SM00382">
    <property type="entry name" value="AAA"/>
    <property type="match status" value="1"/>
</dbReference>
<dbReference type="InterPro" id="IPR003439">
    <property type="entry name" value="ABC_transporter-like_ATP-bd"/>
</dbReference>
<dbReference type="InterPro" id="IPR027417">
    <property type="entry name" value="P-loop_NTPase"/>
</dbReference>
<dbReference type="GO" id="GO:0016887">
    <property type="term" value="F:ATP hydrolysis activity"/>
    <property type="evidence" value="ECO:0007669"/>
    <property type="project" value="InterPro"/>
</dbReference>
<dbReference type="AlphaFoldDB" id="A0A644UQH8"/>